<protein>
    <submittedName>
        <fullName evidence="2">GPI-anchored surface protein, putative</fullName>
    </submittedName>
</protein>
<evidence type="ECO:0000313" key="3">
    <source>
        <dbReference type="Proteomes" id="UP000051952"/>
    </source>
</evidence>
<accession>A0A0S4J783</accession>
<feature type="transmembrane region" description="Helical" evidence="1">
    <location>
        <begin position="358"/>
        <end position="375"/>
    </location>
</feature>
<evidence type="ECO:0000313" key="2">
    <source>
        <dbReference type="EMBL" id="CUG87320.1"/>
    </source>
</evidence>
<feature type="transmembrane region" description="Helical" evidence="1">
    <location>
        <begin position="232"/>
        <end position="256"/>
    </location>
</feature>
<dbReference type="Proteomes" id="UP000051952">
    <property type="component" value="Unassembled WGS sequence"/>
</dbReference>
<keyword evidence="1" id="KW-1133">Transmembrane helix</keyword>
<feature type="transmembrane region" description="Helical" evidence="1">
    <location>
        <begin position="20"/>
        <end position="41"/>
    </location>
</feature>
<dbReference type="AlphaFoldDB" id="A0A0S4J783"/>
<proteinExistence type="predicted"/>
<keyword evidence="1" id="KW-0812">Transmembrane</keyword>
<keyword evidence="3" id="KW-1185">Reference proteome</keyword>
<dbReference type="VEuPathDB" id="TriTrypDB:BSAL_01260"/>
<dbReference type="EMBL" id="CYKH01001496">
    <property type="protein sequence ID" value="CUG87320.1"/>
    <property type="molecule type" value="Genomic_DNA"/>
</dbReference>
<feature type="transmembrane region" description="Helical" evidence="1">
    <location>
        <begin position="327"/>
        <end position="346"/>
    </location>
</feature>
<name>A0A0S4J783_BODSA</name>
<keyword evidence="1" id="KW-0472">Membrane</keyword>
<organism evidence="2 3">
    <name type="scientific">Bodo saltans</name>
    <name type="common">Flagellated protozoan</name>
    <dbReference type="NCBI Taxonomy" id="75058"/>
    <lineage>
        <taxon>Eukaryota</taxon>
        <taxon>Discoba</taxon>
        <taxon>Euglenozoa</taxon>
        <taxon>Kinetoplastea</taxon>
        <taxon>Metakinetoplastina</taxon>
        <taxon>Eubodonida</taxon>
        <taxon>Bodonidae</taxon>
        <taxon>Bodo</taxon>
    </lineage>
</organism>
<evidence type="ECO:0000256" key="1">
    <source>
        <dbReference type="SAM" id="Phobius"/>
    </source>
</evidence>
<feature type="transmembrane region" description="Helical" evidence="1">
    <location>
        <begin position="417"/>
        <end position="437"/>
    </location>
</feature>
<feature type="transmembrane region" description="Helical" evidence="1">
    <location>
        <begin position="387"/>
        <end position="405"/>
    </location>
</feature>
<gene>
    <name evidence="2" type="ORF">BSAL_01260</name>
</gene>
<sequence length="504" mass="53694">MHVTTITSTLAVFDRNFSSFLPSLGTITGSAIAATAIVNAISDTNSGSAQALLTILHSPCTCTAVGPSSQQEERGNQHQEMEQVSVPRTASLALSPFVLIGDSVGPFEVIVGNVALSIGALIVHCTVVVIHHLLCADDDKSQMVELNDDASAQPKPPAHSNLLSAHRLACSPSGALFRFPSATFRFTAFLVAGIVWGVAQLLSSPGFFTGNGAEEGKINDDLFEDAQGFDTITVLLGTCIGIVFLIGLGAILYVVVLQSWILDAAQGLHFESFSSVRGDNSNPFSPPFPPRVASVLCSREGQWGPIPRRAAFGSPIATPFMPWCFKWAWAIGPTTSLIAVALSTAKPPSTHRTRTCDGIQAVLICLHIIAAAVFAKLLPHRSIMRSLLAAFSNALNGAVVVLSLLCRYELVGRDSPIIVASVGGYMSLCGSVLMFVVDRVEQRVLQGQQAASSANSRRQSQHQHSRIDIRAYPAEQHDDVLRLQQLAALQRLILLAANVTDLGQ</sequence>
<feature type="transmembrane region" description="Helical" evidence="1">
    <location>
        <begin position="182"/>
        <end position="202"/>
    </location>
</feature>
<reference evidence="3" key="1">
    <citation type="submission" date="2015-09" db="EMBL/GenBank/DDBJ databases">
        <authorList>
            <consortium name="Pathogen Informatics"/>
        </authorList>
    </citation>
    <scope>NUCLEOTIDE SEQUENCE [LARGE SCALE GENOMIC DNA]</scope>
    <source>
        <strain evidence="3">Lake Konstanz</strain>
    </source>
</reference>